<accession>A0A414SEF0</accession>
<dbReference type="RefSeq" id="WP_118263132.1">
    <property type="nucleotide sequence ID" value="NZ_JAQESN010000055.1"/>
</dbReference>
<evidence type="ECO:0000313" key="2">
    <source>
        <dbReference type="Proteomes" id="UP000285697"/>
    </source>
</evidence>
<dbReference type="AlphaFoldDB" id="A0A414SEF0"/>
<proteinExistence type="predicted"/>
<sequence>MQDYKNIKRYKLSLSESKVIRQLGGSESGVNAFLRAFEKCEVLTYRIRRYHELRDSRTVSKSGGRIKTLNILAMNQMPSS</sequence>
<gene>
    <name evidence="1" type="ORF">DW270_11520</name>
</gene>
<dbReference type="Proteomes" id="UP000285697">
    <property type="component" value="Unassembled WGS sequence"/>
</dbReference>
<evidence type="ECO:0000313" key="1">
    <source>
        <dbReference type="EMBL" id="RHG17490.1"/>
    </source>
</evidence>
<reference evidence="1 2" key="1">
    <citation type="submission" date="2018-08" db="EMBL/GenBank/DDBJ databases">
        <title>A genome reference for cultivated species of the human gut microbiota.</title>
        <authorList>
            <person name="Zou Y."/>
            <person name="Xue W."/>
            <person name="Luo G."/>
        </authorList>
    </citation>
    <scope>NUCLEOTIDE SEQUENCE [LARGE SCALE GENOMIC DNA]</scope>
    <source>
        <strain evidence="1 2">AM22-7AC</strain>
    </source>
</reference>
<organism evidence="1 2">
    <name type="scientific">Mediterraneibacter gnavus</name>
    <name type="common">Ruminococcus gnavus</name>
    <dbReference type="NCBI Taxonomy" id="33038"/>
    <lineage>
        <taxon>Bacteria</taxon>
        <taxon>Bacillati</taxon>
        <taxon>Bacillota</taxon>
        <taxon>Clostridia</taxon>
        <taxon>Lachnospirales</taxon>
        <taxon>Lachnospiraceae</taxon>
        <taxon>Mediterraneibacter</taxon>
    </lineage>
</organism>
<name>A0A414SEF0_MEDGN</name>
<dbReference type="EMBL" id="QRIA01000015">
    <property type="protein sequence ID" value="RHG17490.1"/>
    <property type="molecule type" value="Genomic_DNA"/>
</dbReference>
<comment type="caution">
    <text evidence="1">The sequence shown here is derived from an EMBL/GenBank/DDBJ whole genome shotgun (WGS) entry which is preliminary data.</text>
</comment>
<protein>
    <submittedName>
        <fullName evidence="1">Uncharacterized protein</fullName>
    </submittedName>
</protein>